<protein>
    <submittedName>
        <fullName evidence="1">Uncharacterized protein</fullName>
    </submittedName>
</protein>
<dbReference type="Proteomes" id="UP000887159">
    <property type="component" value="Unassembled WGS sequence"/>
</dbReference>
<organism evidence="1 2">
    <name type="scientific">Trichonephila clavipes</name>
    <name type="common">Golden silk orbweaver</name>
    <name type="synonym">Nephila clavipes</name>
    <dbReference type="NCBI Taxonomy" id="2585209"/>
    <lineage>
        <taxon>Eukaryota</taxon>
        <taxon>Metazoa</taxon>
        <taxon>Ecdysozoa</taxon>
        <taxon>Arthropoda</taxon>
        <taxon>Chelicerata</taxon>
        <taxon>Arachnida</taxon>
        <taxon>Araneae</taxon>
        <taxon>Araneomorphae</taxon>
        <taxon>Entelegynae</taxon>
        <taxon>Araneoidea</taxon>
        <taxon>Nephilidae</taxon>
        <taxon>Trichonephila</taxon>
    </lineage>
</organism>
<dbReference type="EMBL" id="BMAU01021347">
    <property type="protein sequence ID" value="GFY17970.1"/>
    <property type="molecule type" value="Genomic_DNA"/>
</dbReference>
<proteinExistence type="predicted"/>
<evidence type="ECO:0000313" key="2">
    <source>
        <dbReference type="Proteomes" id="UP000887159"/>
    </source>
</evidence>
<accession>A0A8X6SV51</accession>
<dbReference type="AlphaFoldDB" id="A0A8X6SV51"/>
<comment type="caution">
    <text evidence="1">The sequence shown here is derived from an EMBL/GenBank/DDBJ whole genome shotgun (WGS) entry which is preliminary data.</text>
</comment>
<reference evidence="1" key="1">
    <citation type="submission" date="2020-08" db="EMBL/GenBank/DDBJ databases">
        <title>Multicomponent nature underlies the extraordinary mechanical properties of spider dragline silk.</title>
        <authorList>
            <person name="Kono N."/>
            <person name="Nakamura H."/>
            <person name="Mori M."/>
            <person name="Yoshida Y."/>
            <person name="Ohtoshi R."/>
            <person name="Malay A.D."/>
            <person name="Moran D.A.P."/>
            <person name="Tomita M."/>
            <person name="Numata K."/>
            <person name="Arakawa K."/>
        </authorList>
    </citation>
    <scope>NUCLEOTIDE SEQUENCE</scope>
</reference>
<keyword evidence="2" id="KW-1185">Reference proteome</keyword>
<evidence type="ECO:0000313" key="1">
    <source>
        <dbReference type="EMBL" id="GFY17970.1"/>
    </source>
</evidence>
<name>A0A8X6SV51_TRICX</name>
<gene>
    <name evidence="1" type="ORF">TNCV_3384631</name>
</gene>
<sequence length="117" mass="13132">MSGFVPKAGFYNGFLASTLGVSETLEYQEFRTPPHSVGIVGVYITQLIFVLTSISEKIISNLLGQMGEARIKVMESKIGEHSSKERTCLQYGIKNECSIAKYRLWKKLYTESSNGNW</sequence>